<evidence type="ECO:0008006" key="4">
    <source>
        <dbReference type="Google" id="ProtNLM"/>
    </source>
</evidence>
<sequence length="315" mass="35424">MPPKRDPPSTEESIAAMSENNSKLTASTNLNNDKILTNQAASSLQLENLEKQLENLGKKLATQNEQNTNLIATLTQTLQRTTKMPPPTASPPNRDLQIRPPKLNLPAFDGINPLDWLFQADQYFSFYNITPPQRLAMVAFYLSGDALSWHKYLYNNNLLTTWEAFTRALETRFGLNCVVGLPPEALLNCFILGLRQDIQQELFILRPHTITQAIGLAKLIEDKSNDQVSTPSSSTLLEAPSQSSETLPIKRLSPTDMQKRHVEGLCYNCPEKYHPGHKCNPSKFLLLQSEHEHKLATIDPPWGISTIEYYDNVGP</sequence>
<dbReference type="AlphaFoldDB" id="A0A6L2MWH2"/>
<evidence type="ECO:0000256" key="1">
    <source>
        <dbReference type="SAM" id="Coils"/>
    </source>
</evidence>
<reference evidence="3" key="1">
    <citation type="journal article" date="2019" name="Sci. Rep.">
        <title>Draft genome of Tanacetum cinerariifolium, the natural source of mosquito coil.</title>
        <authorList>
            <person name="Yamashiro T."/>
            <person name="Shiraishi A."/>
            <person name="Satake H."/>
            <person name="Nakayama K."/>
        </authorList>
    </citation>
    <scope>NUCLEOTIDE SEQUENCE</scope>
</reference>
<feature type="compositionally biased region" description="Polar residues" evidence="2">
    <location>
        <begin position="226"/>
        <end position="246"/>
    </location>
</feature>
<keyword evidence="1" id="KW-0175">Coiled coil</keyword>
<organism evidence="3">
    <name type="scientific">Tanacetum cinerariifolium</name>
    <name type="common">Dalmatian daisy</name>
    <name type="synonym">Chrysanthemum cinerariifolium</name>
    <dbReference type="NCBI Taxonomy" id="118510"/>
    <lineage>
        <taxon>Eukaryota</taxon>
        <taxon>Viridiplantae</taxon>
        <taxon>Streptophyta</taxon>
        <taxon>Embryophyta</taxon>
        <taxon>Tracheophyta</taxon>
        <taxon>Spermatophyta</taxon>
        <taxon>Magnoliopsida</taxon>
        <taxon>eudicotyledons</taxon>
        <taxon>Gunneridae</taxon>
        <taxon>Pentapetalae</taxon>
        <taxon>asterids</taxon>
        <taxon>campanulids</taxon>
        <taxon>Asterales</taxon>
        <taxon>Asteraceae</taxon>
        <taxon>Asteroideae</taxon>
        <taxon>Anthemideae</taxon>
        <taxon>Anthemidinae</taxon>
        <taxon>Tanacetum</taxon>
    </lineage>
</organism>
<proteinExistence type="predicted"/>
<comment type="caution">
    <text evidence="3">The sequence shown here is derived from an EMBL/GenBank/DDBJ whole genome shotgun (WGS) entry which is preliminary data.</text>
</comment>
<feature type="coiled-coil region" evidence="1">
    <location>
        <begin position="39"/>
        <end position="66"/>
    </location>
</feature>
<gene>
    <name evidence="3" type="ORF">Tci_050188</name>
</gene>
<protein>
    <recommendedName>
        <fullName evidence="4">Retrotransposon gag domain-containing protein</fullName>
    </recommendedName>
</protein>
<dbReference type="EMBL" id="BKCJ010007627">
    <property type="protein sequence ID" value="GEU78210.1"/>
    <property type="molecule type" value="Genomic_DNA"/>
</dbReference>
<evidence type="ECO:0000256" key="2">
    <source>
        <dbReference type="SAM" id="MobiDB-lite"/>
    </source>
</evidence>
<accession>A0A6L2MWH2</accession>
<feature type="region of interest" description="Disordered" evidence="2">
    <location>
        <begin position="225"/>
        <end position="253"/>
    </location>
</feature>
<name>A0A6L2MWH2_TANCI</name>
<evidence type="ECO:0000313" key="3">
    <source>
        <dbReference type="EMBL" id="GEU78210.1"/>
    </source>
</evidence>